<evidence type="ECO:0000313" key="2">
    <source>
        <dbReference type="Proteomes" id="UP000263040"/>
    </source>
</evidence>
<proteinExistence type="predicted"/>
<name>A0AAD0WQ20_9BACT</name>
<dbReference type="Proteomes" id="UP000263040">
    <property type="component" value="Chromosome"/>
</dbReference>
<sequence>MVLLSFSFLFVGCSSKEPQIVFKPKVECFKFEKYVFSEQVDIEAPEYILNLAKLRSEELNGGIAFYESQIDRYIAWCKGQEEKAKEVNK</sequence>
<dbReference type="AlphaFoldDB" id="A0AAD0WQ20"/>
<protein>
    <submittedName>
        <fullName evidence="1">Uncharacterized protein</fullName>
    </submittedName>
</protein>
<dbReference type="EMBL" id="CP032100">
    <property type="protein sequence ID" value="AXX89355.1"/>
    <property type="molecule type" value="Genomic_DNA"/>
</dbReference>
<evidence type="ECO:0000313" key="1">
    <source>
        <dbReference type="EMBL" id="AXX89355.1"/>
    </source>
</evidence>
<keyword evidence="2" id="KW-1185">Reference proteome</keyword>
<dbReference type="KEGG" id="asui:ASUIS_0864"/>
<organism evidence="1 2">
    <name type="scientific">Arcobacter suis CECT 7833</name>
    <dbReference type="NCBI Taxonomy" id="663365"/>
    <lineage>
        <taxon>Bacteria</taxon>
        <taxon>Pseudomonadati</taxon>
        <taxon>Campylobacterota</taxon>
        <taxon>Epsilonproteobacteria</taxon>
        <taxon>Campylobacterales</taxon>
        <taxon>Arcobacteraceae</taxon>
        <taxon>Arcobacter</taxon>
    </lineage>
</organism>
<gene>
    <name evidence="1" type="ORF">ASUIS_0864</name>
</gene>
<reference evidence="1 2" key="1">
    <citation type="submission" date="2018-08" db="EMBL/GenBank/DDBJ databases">
        <title>Complete genome of the Arcobacter suis type strain LMG 26152.</title>
        <authorList>
            <person name="Miller W.G."/>
            <person name="Yee E."/>
            <person name="Bono J.L."/>
        </authorList>
    </citation>
    <scope>NUCLEOTIDE SEQUENCE [LARGE SCALE GENOMIC DNA]</scope>
    <source>
        <strain evidence="1 2">CECT 7833</strain>
    </source>
</reference>
<accession>A0AAD0WQ20</accession>